<accession>A0A512IIP5</accession>
<evidence type="ECO:0008006" key="3">
    <source>
        <dbReference type="Google" id="ProtNLM"/>
    </source>
</evidence>
<gene>
    <name evidence="1" type="ORF">KTU01_36450</name>
</gene>
<dbReference type="Proteomes" id="UP000321103">
    <property type="component" value="Unassembled WGS sequence"/>
</dbReference>
<name>A0A512IIP5_9MICC</name>
<dbReference type="EMBL" id="BJZS01000141">
    <property type="protein sequence ID" value="GEO97522.1"/>
    <property type="molecule type" value="Genomic_DNA"/>
</dbReference>
<protein>
    <recommendedName>
        <fullName evidence="3">Transposase DDE domain-containing protein</fullName>
    </recommendedName>
</protein>
<evidence type="ECO:0000313" key="2">
    <source>
        <dbReference type="Proteomes" id="UP000321103"/>
    </source>
</evidence>
<sequence>MPRFKRLGIGYDRTETTLRPLLLLAITLINLRRRARTTA</sequence>
<organism evidence="1 2">
    <name type="scientific">Kocuria turfanensis</name>
    <dbReference type="NCBI Taxonomy" id="388357"/>
    <lineage>
        <taxon>Bacteria</taxon>
        <taxon>Bacillati</taxon>
        <taxon>Actinomycetota</taxon>
        <taxon>Actinomycetes</taxon>
        <taxon>Micrococcales</taxon>
        <taxon>Micrococcaceae</taxon>
        <taxon>Kocuria</taxon>
    </lineage>
</organism>
<keyword evidence="2" id="KW-1185">Reference proteome</keyword>
<reference evidence="1 2" key="1">
    <citation type="submission" date="2019-07" db="EMBL/GenBank/DDBJ databases">
        <title>Whole genome shotgun sequence of Kocuria turfanensis NBRC 107627.</title>
        <authorList>
            <person name="Hosoyama A."/>
            <person name="Uohara A."/>
            <person name="Ohji S."/>
            <person name="Ichikawa N."/>
        </authorList>
    </citation>
    <scope>NUCLEOTIDE SEQUENCE [LARGE SCALE GENOMIC DNA]</scope>
    <source>
        <strain evidence="1 2">NBRC 107627</strain>
    </source>
</reference>
<proteinExistence type="predicted"/>
<dbReference type="AlphaFoldDB" id="A0A512IIP5"/>
<evidence type="ECO:0000313" key="1">
    <source>
        <dbReference type="EMBL" id="GEO97522.1"/>
    </source>
</evidence>
<comment type="caution">
    <text evidence="1">The sequence shown here is derived from an EMBL/GenBank/DDBJ whole genome shotgun (WGS) entry which is preliminary data.</text>
</comment>